<organism evidence="1 2">
    <name type="scientific">Eumeta variegata</name>
    <name type="common">Bagworm moth</name>
    <name type="synonym">Eumeta japonica</name>
    <dbReference type="NCBI Taxonomy" id="151549"/>
    <lineage>
        <taxon>Eukaryota</taxon>
        <taxon>Metazoa</taxon>
        <taxon>Ecdysozoa</taxon>
        <taxon>Arthropoda</taxon>
        <taxon>Hexapoda</taxon>
        <taxon>Insecta</taxon>
        <taxon>Pterygota</taxon>
        <taxon>Neoptera</taxon>
        <taxon>Endopterygota</taxon>
        <taxon>Lepidoptera</taxon>
        <taxon>Glossata</taxon>
        <taxon>Ditrysia</taxon>
        <taxon>Tineoidea</taxon>
        <taxon>Psychidae</taxon>
        <taxon>Oiketicinae</taxon>
        <taxon>Eumeta</taxon>
    </lineage>
</organism>
<name>A0A4C1Z0C6_EUMVA</name>
<reference evidence="1 2" key="1">
    <citation type="journal article" date="2019" name="Commun. Biol.">
        <title>The bagworm genome reveals a unique fibroin gene that provides high tensile strength.</title>
        <authorList>
            <person name="Kono N."/>
            <person name="Nakamura H."/>
            <person name="Ohtoshi R."/>
            <person name="Tomita M."/>
            <person name="Numata K."/>
            <person name="Arakawa K."/>
        </authorList>
    </citation>
    <scope>NUCLEOTIDE SEQUENCE [LARGE SCALE GENOMIC DNA]</scope>
</reference>
<proteinExistence type="predicted"/>
<dbReference type="Proteomes" id="UP000299102">
    <property type="component" value="Unassembled WGS sequence"/>
</dbReference>
<evidence type="ECO:0000313" key="2">
    <source>
        <dbReference type="Proteomes" id="UP000299102"/>
    </source>
</evidence>
<keyword evidence="2" id="KW-1185">Reference proteome</keyword>
<protein>
    <submittedName>
        <fullName evidence="1">Uncharacterized protein</fullName>
    </submittedName>
</protein>
<dbReference type="AlphaFoldDB" id="A0A4C1Z0C6"/>
<comment type="caution">
    <text evidence="1">The sequence shown here is derived from an EMBL/GenBank/DDBJ whole genome shotgun (WGS) entry which is preliminary data.</text>
</comment>
<dbReference type="EMBL" id="BGZK01001471">
    <property type="protein sequence ID" value="GBP80633.1"/>
    <property type="molecule type" value="Genomic_DNA"/>
</dbReference>
<accession>A0A4C1Z0C6</accession>
<evidence type="ECO:0000313" key="1">
    <source>
        <dbReference type="EMBL" id="GBP80633.1"/>
    </source>
</evidence>
<sequence length="174" mass="20192">MRPHCVTSYELVRSELIEKFLQEGITVRGRAERADRSHSGVRFVCDAYAYNNGIRRSICLTDRFRALRRAVDTQLTLALEEGNGARRRPGRLPAAPPATRHVTLSNYICHRRRTETVLHLIVCDLVDFNGQDVRQPNRRTRRWCRTPIRRQHHRIRRGCNLTSRVGVDCPPVDL</sequence>
<gene>
    <name evidence="1" type="ORF">EVAR_59481_1</name>
</gene>